<dbReference type="GO" id="GO:0000160">
    <property type="term" value="P:phosphorelay signal transduction system"/>
    <property type="evidence" value="ECO:0007669"/>
    <property type="project" value="InterPro"/>
</dbReference>
<dbReference type="PANTHER" id="PTHR45228">
    <property type="entry name" value="CYCLIC DI-GMP PHOSPHODIESTERASE TM_0186-RELATED"/>
    <property type="match status" value="1"/>
</dbReference>
<dbReference type="InterPro" id="IPR052020">
    <property type="entry name" value="Cyclic_di-GMP/3'3'-cGAMP_PDE"/>
</dbReference>
<dbReference type="EMBL" id="JACPUR010000035">
    <property type="protein sequence ID" value="MBI3128823.1"/>
    <property type="molecule type" value="Genomic_DNA"/>
</dbReference>
<dbReference type="Proteomes" id="UP000782312">
    <property type="component" value="Unassembled WGS sequence"/>
</dbReference>
<accession>A0A932I2C5</accession>
<dbReference type="InterPro" id="IPR003607">
    <property type="entry name" value="HD/PDEase_dom"/>
</dbReference>
<dbReference type="CDD" id="cd00077">
    <property type="entry name" value="HDc"/>
    <property type="match status" value="1"/>
</dbReference>
<dbReference type="SUPFAM" id="SSF52172">
    <property type="entry name" value="CheY-like"/>
    <property type="match status" value="1"/>
</dbReference>
<dbReference type="SUPFAM" id="SSF109604">
    <property type="entry name" value="HD-domain/PDEase-like"/>
    <property type="match status" value="1"/>
</dbReference>
<dbReference type="Pfam" id="PF00072">
    <property type="entry name" value="Response_reg"/>
    <property type="match status" value="1"/>
</dbReference>
<dbReference type="SMART" id="SM00471">
    <property type="entry name" value="HDc"/>
    <property type="match status" value="1"/>
</dbReference>
<feature type="domain" description="Response regulatory" evidence="3">
    <location>
        <begin position="6"/>
        <end position="121"/>
    </location>
</feature>
<dbReference type="AlphaFoldDB" id="A0A932I2C5"/>
<dbReference type="Gene3D" id="1.10.3210.10">
    <property type="entry name" value="Hypothetical protein af1432"/>
    <property type="match status" value="1"/>
</dbReference>
<dbReference type="Pfam" id="PF13487">
    <property type="entry name" value="HD_5"/>
    <property type="match status" value="1"/>
</dbReference>
<dbReference type="Gene3D" id="3.40.50.2300">
    <property type="match status" value="1"/>
</dbReference>
<reference evidence="5" key="1">
    <citation type="submission" date="2020-07" db="EMBL/GenBank/DDBJ databases">
        <title>Huge and variable diversity of episymbiotic CPR bacteria and DPANN archaea in groundwater ecosystems.</title>
        <authorList>
            <person name="He C.Y."/>
            <person name="Keren R."/>
            <person name="Whittaker M."/>
            <person name="Farag I.F."/>
            <person name="Doudna J."/>
            <person name="Cate J.H.D."/>
            <person name="Banfield J.F."/>
        </authorList>
    </citation>
    <scope>NUCLEOTIDE SEQUENCE</scope>
    <source>
        <strain evidence="5">NC_groundwater_763_Ag_S-0.2um_68_21</strain>
    </source>
</reference>
<feature type="modified residue" description="4-aspartylphosphate" evidence="1">
    <location>
        <position position="54"/>
    </location>
</feature>
<dbReference type="PROSITE" id="PS50110">
    <property type="entry name" value="RESPONSE_REGULATORY"/>
    <property type="match status" value="1"/>
</dbReference>
<dbReference type="InterPro" id="IPR037522">
    <property type="entry name" value="HD_GYP_dom"/>
</dbReference>
<dbReference type="InterPro" id="IPR001789">
    <property type="entry name" value="Sig_transdc_resp-reg_receiver"/>
</dbReference>
<dbReference type="InterPro" id="IPR011006">
    <property type="entry name" value="CheY-like_superfamily"/>
</dbReference>
<dbReference type="SMART" id="SM00448">
    <property type="entry name" value="REC"/>
    <property type="match status" value="1"/>
</dbReference>
<keyword evidence="1" id="KW-0597">Phosphoprotein</keyword>
<proteinExistence type="predicted"/>
<keyword evidence="2" id="KW-0175">Coiled coil</keyword>
<dbReference type="PANTHER" id="PTHR45228:SF1">
    <property type="entry name" value="CYCLIC DI-GMP PHOSPHODIESTERASE TM_0186"/>
    <property type="match status" value="1"/>
</dbReference>
<feature type="coiled-coil region" evidence="2">
    <location>
        <begin position="116"/>
        <end position="143"/>
    </location>
</feature>
<evidence type="ECO:0000259" key="4">
    <source>
        <dbReference type="PROSITE" id="PS51832"/>
    </source>
</evidence>
<evidence type="ECO:0000259" key="3">
    <source>
        <dbReference type="PROSITE" id="PS50110"/>
    </source>
</evidence>
<evidence type="ECO:0000313" key="6">
    <source>
        <dbReference type="Proteomes" id="UP000782312"/>
    </source>
</evidence>
<name>A0A932I2C5_UNCTE</name>
<evidence type="ECO:0000256" key="2">
    <source>
        <dbReference type="SAM" id="Coils"/>
    </source>
</evidence>
<evidence type="ECO:0000313" key="5">
    <source>
        <dbReference type="EMBL" id="MBI3128823.1"/>
    </source>
</evidence>
<feature type="domain" description="HD-GYP" evidence="4">
    <location>
        <begin position="162"/>
        <end position="359"/>
    </location>
</feature>
<sequence>MKYPKRVLIVDDDTRFRLLLKTMAESLGYEVEDARDGFEALAKVRLGCDLVLLDVVMPGIDGFEVVRQLRADEETADLPVLMVTGHGGKDDRIRAIRVGAHDFISKPVDFTELSVRMSFLLKMKEAQDEIKKTRSELEDMLEKRTATLRKALADMVQAQRLAHDAHLETIHRLAVAAEYKDKETGAHVKRMSRYAALIARGCGLPPSEVETVFHACAMHDVGKLGIPDKNLLKPGKLDSDEWRIMQQHTVIGGRILGSSSSELLRAGEKVALSHHERWDGEGYPNGLGGEEIPLWGRICSVADVYDALTSQRPYKEAFPRDHALEILREGRGTQFDPQVLDVFFERLDEVQEIQKRYQTEETLAS</sequence>
<dbReference type="PROSITE" id="PS51832">
    <property type="entry name" value="HD_GYP"/>
    <property type="match status" value="1"/>
</dbReference>
<gene>
    <name evidence="5" type="ORF">HYZ11_14555</name>
</gene>
<organism evidence="5 6">
    <name type="scientific">Tectimicrobiota bacterium</name>
    <dbReference type="NCBI Taxonomy" id="2528274"/>
    <lineage>
        <taxon>Bacteria</taxon>
        <taxon>Pseudomonadati</taxon>
        <taxon>Nitrospinota/Tectimicrobiota group</taxon>
        <taxon>Candidatus Tectimicrobiota</taxon>
    </lineage>
</organism>
<evidence type="ECO:0000256" key="1">
    <source>
        <dbReference type="PROSITE-ProRule" id="PRU00169"/>
    </source>
</evidence>
<protein>
    <submittedName>
        <fullName evidence="5">Response regulator</fullName>
    </submittedName>
</protein>
<comment type="caution">
    <text evidence="5">The sequence shown here is derived from an EMBL/GenBank/DDBJ whole genome shotgun (WGS) entry which is preliminary data.</text>
</comment>